<keyword evidence="2" id="KW-0597">Phosphoprotein</keyword>
<dbReference type="Gene3D" id="1.10.1200.10">
    <property type="entry name" value="ACP-like"/>
    <property type="match status" value="1"/>
</dbReference>
<dbReference type="SUPFAM" id="SSF47336">
    <property type="entry name" value="ACP-like"/>
    <property type="match status" value="1"/>
</dbReference>
<dbReference type="InterPro" id="IPR036736">
    <property type="entry name" value="ACP-like_sf"/>
</dbReference>
<accession>A0ABP5WL03</accession>
<protein>
    <recommendedName>
        <fullName evidence="4">Polyketide synthase-like phosphopantetheine-binding domain-containing protein</fullName>
    </recommendedName>
</protein>
<reference evidence="6" key="1">
    <citation type="journal article" date="2019" name="Int. J. Syst. Evol. Microbiol.">
        <title>The Global Catalogue of Microorganisms (GCM) 10K type strain sequencing project: providing services to taxonomists for standard genome sequencing and annotation.</title>
        <authorList>
            <consortium name="The Broad Institute Genomics Platform"/>
            <consortium name="The Broad Institute Genome Sequencing Center for Infectious Disease"/>
            <person name="Wu L."/>
            <person name="Ma J."/>
        </authorList>
    </citation>
    <scope>NUCLEOTIDE SEQUENCE [LARGE SCALE GENOMIC DNA]</scope>
    <source>
        <strain evidence="6">JCM 6305</strain>
    </source>
</reference>
<dbReference type="Pfam" id="PF00550">
    <property type="entry name" value="PP-binding"/>
    <property type="match status" value="1"/>
</dbReference>
<dbReference type="InterPro" id="IPR020806">
    <property type="entry name" value="PKS_PP-bd"/>
</dbReference>
<sequence length="131" mass="13980">MIAPKPCTHPAAALDPDALRAADLDERVRTIEEFIVRELSRLLDLPPGRRVDLHSPLHAQGVGSILGLHLGRLLETTLGVGPDVVRLLRDGSVARLAADLALRLDDRPRLTAPGEEPTGEEDALVAPGGAR</sequence>
<dbReference type="InterPro" id="IPR009081">
    <property type="entry name" value="PP-bd_ACP"/>
</dbReference>
<dbReference type="SMART" id="SM00823">
    <property type="entry name" value="PKS_PP"/>
    <property type="match status" value="1"/>
</dbReference>
<evidence type="ECO:0000313" key="5">
    <source>
        <dbReference type="EMBL" id="GAA2427596.1"/>
    </source>
</evidence>
<evidence type="ECO:0000256" key="3">
    <source>
        <dbReference type="SAM" id="MobiDB-lite"/>
    </source>
</evidence>
<feature type="region of interest" description="Disordered" evidence="3">
    <location>
        <begin position="106"/>
        <end position="131"/>
    </location>
</feature>
<dbReference type="RefSeq" id="WP_344320607.1">
    <property type="nucleotide sequence ID" value="NZ_BAAASZ010000006.1"/>
</dbReference>
<gene>
    <name evidence="5" type="ORF">GCM10010405_07740</name>
</gene>
<feature type="domain" description="Polyketide synthase-like phosphopantetheine-binding" evidence="4">
    <location>
        <begin position="32"/>
        <end position="104"/>
    </location>
</feature>
<evidence type="ECO:0000256" key="2">
    <source>
        <dbReference type="ARBA" id="ARBA00022553"/>
    </source>
</evidence>
<proteinExistence type="predicted"/>
<evidence type="ECO:0000256" key="1">
    <source>
        <dbReference type="ARBA" id="ARBA00022450"/>
    </source>
</evidence>
<comment type="caution">
    <text evidence="5">The sequence shown here is derived from an EMBL/GenBank/DDBJ whole genome shotgun (WGS) entry which is preliminary data.</text>
</comment>
<dbReference type="EMBL" id="BAAASZ010000006">
    <property type="protein sequence ID" value="GAA2427596.1"/>
    <property type="molecule type" value="Genomic_DNA"/>
</dbReference>
<evidence type="ECO:0000313" key="6">
    <source>
        <dbReference type="Proteomes" id="UP001501638"/>
    </source>
</evidence>
<keyword evidence="6" id="KW-1185">Reference proteome</keyword>
<keyword evidence="1" id="KW-0596">Phosphopantetheine</keyword>
<name>A0ABP5WL03_9ACTN</name>
<dbReference type="Proteomes" id="UP001501638">
    <property type="component" value="Unassembled WGS sequence"/>
</dbReference>
<evidence type="ECO:0000259" key="4">
    <source>
        <dbReference type="SMART" id="SM00823"/>
    </source>
</evidence>
<organism evidence="5 6">
    <name type="scientific">Streptomyces macrosporus</name>
    <dbReference type="NCBI Taxonomy" id="44032"/>
    <lineage>
        <taxon>Bacteria</taxon>
        <taxon>Bacillati</taxon>
        <taxon>Actinomycetota</taxon>
        <taxon>Actinomycetes</taxon>
        <taxon>Kitasatosporales</taxon>
        <taxon>Streptomycetaceae</taxon>
        <taxon>Streptomyces</taxon>
    </lineage>
</organism>